<proteinExistence type="predicted"/>
<feature type="transmembrane region" description="Helical" evidence="2">
    <location>
        <begin position="51"/>
        <end position="74"/>
    </location>
</feature>
<evidence type="ECO:0000313" key="4">
    <source>
        <dbReference type="EMBL" id="TDP86174.1"/>
    </source>
</evidence>
<feature type="transmembrane region" description="Helical" evidence="2">
    <location>
        <begin position="86"/>
        <end position="109"/>
    </location>
</feature>
<dbReference type="Pfam" id="PF06580">
    <property type="entry name" value="His_kinase"/>
    <property type="match status" value="1"/>
</dbReference>
<evidence type="ECO:0000259" key="3">
    <source>
        <dbReference type="Pfam" id="PF06580"/>
    </source>
</evidence>
<feature type="domain" description="Signal transduction histidine kinase internal region" evidence="3">
    <location>
        <begin position="174"/>
        <end position="253"/>
    </location>
</feature>
<dbReference type="GO" id="GO:0000155">
    <property type="term" value="F:phosphorelay sensor kinase activity"/>
    <property type="evidence" value="ECO:0007669"/>
    <property type="project" value="InterPro"/>
</dbReference>
<dbReference type="RefSeq" id="WP_126537695.1">
    <property type="nucleotide sequence ID" value="NZ_BSPM01000008.1"/>
</dbReference>
<name>A0A4R6RIJ5_9HYPH</name>
<dbReference type="AlphaFoldDB" id="A0A4R6RIJ5"/>
<dbReference type="OrthoDB" id="2514702at2"/>
<evidence type="ECO:0000256" key="2">
    <source>
        <dbReference type="SAM" id="Phobius"/>
    </source>
</evidence>
<dbReference type="InterPro" id="IPR036890">
    <property type="entry name" value="HATPase_C_sf"/>
</dbReference>
<dbReference type="EMBL" id="SNXY01000006">
    <property type="protein sequence ID" value="TDP86174.1"/>
    <property type="molecule type" value="Genomic_DNA"/>
</dbReference>
<keyword evidence="2" id="KW-0472">Membrane</keyword>
<feature type="region of interest" description="Disordered" evidence="1">
    <location>
        <begin position="376"/>
        <end position="408"/>
    </location>
</feature>
<dbReference type="GO" id="GO:0016020">
    <property type="term" value="C:membrane"/>
    <property type="evidence" value="ECO:0007669"/>
    <property type="project" value="InterPro"/>
</dbReference>
<comment type="caution">
    <text evidence="4">The sequence shown here is derived from an EMBL/GenBank/DDBJ whole genome shotgun (WGS) entry which is preliminary data.</text>
</comment>
<dbReference type="PANTHER" id="PTHR34220:SF9">
    <property type="entry name" value="SIGNAL TRANSDUCTION HISTIDINE KINASE INTERNAL REGION DOMAIN-CONTAINING PROTEIN"/>
    <property type="match status" value="1"/>
</dbReference>
<organism evidence="4 5">
    <name type="scientific">Oharaeibacter diazotrophicus</name>
    <dbReference type="NCBI Taxonomy" id="1920512"/>
    <lineage>
        <taxon>Bacteria</taxon>
        <taxon>Pseudomonadati</taxon>
        <taxon>Pseudomonadota</taxon>
        <taxon>Alphaproteobacteria</taxon>
        <taxon>Hyphomicrobiales</taxon>
        <taxon>Pleomorphomonadaceae</taxon>
        <taxon>Oharaeibacter</taxon>
    </lineage>
</organism>
<dbReference type="Gene3D" id="3.30.565.10">
    <property type="entry name" value="Histidine kinase-like ATPase, C-terminal domain"/>
    <property type="match status" value="1"/>
</dbReference>
<gene>
    <name evidence="4" type="ORF">EDD54_0042</name>
</gene>
<protein>
    <submittedName>
        <fullName evidence="4">Histidine kinase</fullName>
    </submittedName>
</protein>
<keyword evidence="4" id="KW-0418">Kinase</keyword>
<keyword evidence="2" id="KW-1133">Transmembrane helix</keyword>
<keyword evidence="2" id="KW-0812">Transmembrane</keyword>
<dbReference type="Proteomes" id="UP000294547">
    <property type="component" value="Unassembled WGS sequence"/>
</dbReference>
<dbReference type="InterPro" id="IPR010559">
    <property type="entry name" value="Sig_transdc_His_kin_internal"/>
</dbReference>
<keyword evidence="4" id="KW-0808">Transferase</keyword>
<reference evidence="4 5" key="1">
    <citation type="submission" date="2019-03" db="EMBL/GenBank/DDBJ databases">
        <title>Genomic Encyclopedia of Type Strains, Phase IV (KMG-IV): sequencing the most valuable type-strain genomes for metagenomic binning, comparative biology and taxonomic classification.</title>
        <authorList>
            <person name="Goeker M."/>
        </authorList>
    </citation>
    <scope>NUCLEOTIDE SEQUENCE [LARGE SCALE GENOMIC DNA]</scope>
    <source>
        <strain evidence="4 5">DSM 102969</strain>
    </source>
</reference>
<evidence type="ECO:0000256" key="1">
    <source>
        <dbReference type="SAM" id="MobiDB-lite"/>
    </source>
</evidence>
<evidence type="ECO:0000313" key="5">
    <source>
        <dbReference type="Proteomes" id="UP000294547"/>
    </source>
</evidence>
<dbReference type="InterPro" id="IPR050640">
    <property type="entry name" value="Bact_2-comp_sensor_kinase"/>
</dbReference>
<accession>A0A4R6RIJ5</accession>
<sequence>MDRLTDDCGIRRAHVRFGLVYWAGIFLASLPAAVLGSGASGAPGVDVRSVVATLALDGACWLGACAISLALLGIHGRATRNGSTEGALPALLLSSFALSLLGGIARAGLGRVLGGGGLPTSVGGADWAGFVNDTALGAALFFGWCALFVALVFAFELHARSLRLAAVREEALAAQMRALRYQVNPHFMFNTLNSIAGLIEEGSSARAGRMVLSLSTFLRTTLALDPVHDVPLAEELALQRDYLEIERERFSDRMTFRIDAADDVRRALVPSLILQPLIENAVKHGVGATAGQVEIALRARRDADRLLITIENDMPIDGGRPGRDGLAGMGVGTRNVAERLRARFRDDGLFAAGPVGPGRFRASLALPWRAAEERPLATAAAPSGEPVRAPSADGVAGDFLGRPSPTTP</sequence>
<feature type="transmembrane region" description="Helical" evidence="2">
    <location>
        <begin position="19"/>
        <end position="39"/>
    </location>
</feature>
<dbReference type="SUPFAM" id="SSF55874">
    <property type="entry name" value="ATPase domain of HSP90 chaperone/DNA topoisomerase II/histidine kinase"/>
    <property type="match status" value="1"/>
</dbReference>
<dbReference type="PANTHER" id="PTHR34220">
    <property type="entry name" value="SENSOR HISTIDINE KINASE YPDA"/>
    <property type="match status" value="1"/>
</dbReference>
<keyword evidence="5" id="KW-1185">Reference proteome</keyword>
<feature type="transmembrane region" description="Helical" evidence="2">
    <location>
        <begin position="135"/>
        <end position="155"/>
    </location>
</feature>